<proteinExistence type="inferred from homology"/>
<keyword evidence="6 11" id="KW-0547">Nucleotide-binding</keyword>
<evidence type="ECO:0000256" key="5">
    <source>
        <dbReference type="ARBA" id="ARBA00022727"/>
    </source>
</evidence>
<keyword evidence="8 11" id="KW-0067">ATP-binding</keyword>
<dbReference type="GO" id="GO:0006227">
    <property type="term" value="P:dUDP biosynthetic process"/>
    <property type="evidence" value="ECO:0007669"/>
    <property type="project" value="TreeGrafter"/>
</dbReference>
<evidence type="ECO:0000313" key="14">
    <source>
        <dbReference type="Proteomes" id="UP000182977"/>
    </source>
</evidence>
<dbReference type="FunFam" id="3.40.50.300:FF:000225">
    <property type="entry name" value="Thymidylate kinase"/>
    <property type="match status" value="1"/>
</dbReference>
<evidence type="ECO:0000256" key="4">
    <source>
        <dbReference type="ARBA" id="ARBA00022679"/>
    </source>
</evidence>
<evidence type="ECO:0000259" key="12">
    <source>
        <dbReference type="Pfam" id="PF02223"/>
    </source>
</evidence>
<dbReference type="GO" id="GO:0006235">
    <property type="term" value="P:dTTP biosynthetic process"/>
    <property type="evidence" value="ECO:0007669"/>
    <property type="project" value="UniProtKB-UniRule"/>
</dbReference>
<evidence type="ECO:0000256" key="7">
    <source>
        <dbReference type="ARBA" id="ARBA00022777"/>
    </source>
</evidence>
<dbReference type="GO" id="GO:0005829">
    <property type="term" value="C:cytosol"/>
    <property type="evidence" value="ECO:0007669"/>
    <property type="project" value="TreeGrafter"/>
</dbReference>
<evidence type="ECO:0000256" key="3">
    <source>
        <dbReference type="ARBA" id="ARBA00017144"/>
    </source>
</evidence>
<dbReference type="Proteomes" id="UP000182977">
    <property type="component" value="Chromosome I"/>
</dbReference>
<sequence length="247" mass="26815">MVWPGTQGSLRVGVRERGRAAPSPWAFARVVGVIHYADSVTGPRGLFVAFEGGDGVGKTTQQALLAEHLRARGRDVVVTREPGDSRIGPQVRAIVLDGGELDPRAEALLFAADRADHVAHVVRPALDRGAVVLVDRYIDSSVTYQGEGRGLGREQIAAISRFATQGLLPDLTVVLDLDESARAERVRRQGYVDRIEREPDHLHERVRRAFLELAAAAPERYVVVDAGRPPEEVAADIAVAVEKVMKA</sequence>
<reference evidence="14" key="1">
    <citation type="submission" date="2016-10" db="EMBL/GenBank/DDBJ databases">
        <authorList>
            <person name="Varghese N."/>
            <person name="Submissions S."/>
        </authorList>
    </citation>
    <scope>NUCLEOTIDE SEQUENCE [LARGE SCALE GENOMIC DNA]</scope>
    <source>
        <strain evidence="14">DSM 45079</strain>
    </source>
</reference>
<evidence type="ECO:0000313" key="13">
    <source>
        <dbReference type="EMBL" id="SDU37636.1"/>
    </source>
</evidence>
<comment type="similarity">
    <text evidence="1 11">Belongs to the thymidylate kinase family.</text>
</comment>
<dbReference type="InterPro" id="IPR018094">
    <property type="entry name" value="Thymidylate_kinase"/>
</dbReference>
<comment type="catalytic activity">
    <reaction evidence="9 11">
        <text>dTMP + ATP = dTDP + ADP</text>
        <dbReference type="Rhea" id="RHEA:13517"/>
        <dbReference type="ChEBI" id="CHEBI:30616"/>
        <dbReference type="ChEBI" id="CHEBI:58369"/>
        <dbReference type="ChEBI" id="CHEBI:63528"/>
        <dbReference type="ChEBI" id="CHEBI:456216"/>
        <dbReference type="EC" id="2.7.4.9"/>
    </reaction>
</comment>
<organism evidence="13 14">
    <name type="scientific">Jiangella alkaliphila</name>
    <dbReference type="NCBI Taxonomy" id="419479"/>
    <lineage>
        <taxon>Bacteria</taxon>
        <taxon>Bacillati</taxon>
        <taxon>Actinomycetota</taxon>
        <taxon>Actinomycetes</taxon>
        <taxon>Jiangellales</taxon>
        <taxon>Jiangellaceae</taxon>
        <taxon>Jiangella</taxon>
    </lineage>
</organism>
<dbReference type="EMBL" id="LT629791">
    <property type="protein sequence ID" value="SDU37636.1"/>
    <property type="molecule type" value="Genomic_DNA"/>
</dbReference>
<evidence type="ECO:0000256" key="8">
    <source>
        <dbReference type="ARBA" id="ARBA00022840"/>
    </source>
</evidence>
<dbReference type="Pfam" id="PF02223">
    <property type="entry name" value="Thymidylate_kin"/>
    <property type="match status" value="1"/>
</dbReference>
<evidence type="ECO:0000256" key="1">
    <source>
        <dbReference type="ARBA" id="ARBA00009776"/>
    </source>
</evidence>
<keyword evidence="4 11" id="KW-0808">Transferase</keyword>
<dbReference type="OrthoDB" id="9774907at2"/>
<dbReference type="AlphaFoldDB" id="A0A1H2I167"/>
<evidence type="ECO:0000256" key="9">
    <source>
        <dbReference type="ARBA" id="ARBA00048743"/>
    </source>
</evidence>
<evidence type="ECO:0000256" key="10">
    <source>
        <dbReference type="ARBA" id="ARBA00057735"/>
    </source>
</evidence>
<keyword evidence="14" id="KW-1185">Reference proteome</keyword>
<gene>
    <name evidence="11" type="primary">tmk</name>
    <name evidence="13" type="ORF">SAMN04488563_1361</name>
</gene>
<evidence type="ECO:0000256" key="2">
    <source>
        <dbReference type="ARBA" id="ARBA00012980"/>
    </source>
</evidence>
<dbReference type="HAMAP" id="MF_00165">
    <property type="entry name" value="Thymidylate_kinase"/>
    <property type="match status" value="1"/>
</dbReference>
<dbReference type="GO" id="GO:0005524">
    <property type="term" value="F:ATP binding"/>
    <property type="evidence" value="ECO:0007669"/>
    <property type="project" value="UniProtKB-UniRule"/>
</dbReference>
<evidence type="ECO:0000256" key="6">
    <source>
        <dbReference type="ARBA" id="ARBA00022741"/>
    </source>
</evidence>
<protein>
    <recommendedName>
        <fullName evidence="3 11">Thymidylate kinase</fullName>
        <ecNumber evidence="2 11">2.7.4.9</ecNumber>
    </recommendedName>
    <alternativeName>
        <fullName evidence="11">dTMP kinase</fullName>
    </alternativeName>
</protein>
<feature type="binding site" evidence="11">
    <location>
        <begin position="52"/>
        <end position="59"/>
    </location>
    <ligand>
        <name>ATP</name>
        <dbReference type="ChEBI" id="CHEBI:30616"/>
    </ligand>
</feature>
<dbReference type="SUPFAM" id="SSF52540">
    <property type="entry name" value="P-loop containing nucleoside triphosphate hydrolases"/>
    <property type="match status" value="1"/>
</dbReference>
<name>A0A1H2I167_9ACTN</name>
<dbReference type="InterPro" id="IPR027417">
    <property type="entry name" value="P-loop_NTPase"/>
</dbReference>
<keyword evidence="7 11" id="KW-0418">Kinase</keyword>
<accession>A0A1H2I167</accession>
<dbReference type="EC" id="2.7.4.9" evidence="2 11"/>
<keyword evidence="5 11" id="KW-0545">Nucleotide biosynthesis</keyword>
<evidence type="ECO:0000256" key="11">
    <source>
        <dbReference type="HAMAP-Rule" id="MF_00165"/>
    </source>
</evidence>
<dbReference type="PANTHER" id="PTHR10344">
    <property type="entry name" value="THYMIDYLATE KINASE"/>
    <property type="match status" value="1"/>
</dbReference>
<comment type="function">
    <text evidence="10 11">Phosphorylation of dTMP to form dTDP in both de novo and salvage pathways of dTTP synthesis.</text>
</comment>
<dbReference type="Gene3D" id="3.40.50.300">
    <property type="entry name" value="P-loop containing nucleotide triphosphate hydrolases"/>
    <property type="match status" value="1"/>
</dbReference>
<feature type="domain" description="Thymidylate kinase-like" evidence="12">
    <location>
        <begin position="50"/>
        <end position="237"/>
    </location>
</feature>
<dbReference type="PANTHER" id="PTHR10344:SF4">
    <property type="entry name" value="UMP-CMP KINASE 2, MITOCHONDRIAL"/>
    <property type="match status" value="1"/>
</dbReference>
<dbReference type="GO" id="GO:0004798">
    <property type="term" value="F:dTMP kinase activity"/>
    <property type="evidence" value="ECO:0007669"/>
    <property type="project" value="UniProtKB-UniRule"/>
</dbReference>
<dbReference type="NCBIfam" id="TIGR00041">
    <property type="entry name" value="DTMP_kinase"/>
    <property type="match status" value="1"/>
</dbReference>
<dbReference type="GO" id="GO:0006233">
    <property type="term" value="P:dTDP biosynthetic process"/>
    <property type="evidence" value="ECO:0007669"/>
    <property type="project" value="InterPro"/>
</dbReference>
<dbReference type="CDD" id="cd01672">
    <property type="entry name" value="TMPK"/>
    <property type="match status" value="1"/>
</dbReference>
<dbReference type="STRING" id="419479.SAMN04488563_1361"/>
<dbReference type="InterPro" id="IPR039430">
    <property type="entry name" value="Thymidylate_kin-like_dom"/>
</dbReference>